<dbReference type="InterPro" id="IPR015077">
    <property type="entry name" value="DUF1858"/>
</dbReference>
<dbReference type="EMBL" id="FWFQ01000004">
    <property type="protein sequence ID" value="SLN21982.1"/>
    <property type="molecule type" value="Genomic_DNA"/>
</dbReference>
<proteinExistence type="predicted"/>
<reference evidence="3 4" key="1">
    <citation type="submission" date="2017-03" db="EMBL/GenBank/DDBJ databases">
        <authorList>
            <person name="Afonso C.L."/>
            <person name="Miller P.J."/>
            <person name="Scott M.A."/>
            <person name="Spackman E."/>
            <person name="Goraichik I."/>
            <person name="Dimitrov K.M."/>
            <person name="Suarez D.L."/>
            <person name="Swayne D.E."/>
        </authorList>
    </citation>
    <scope>NUCLEOTIDE SEQUENCE [LARGE SCALE GENOMIC DNA]</scope>
    <source>
        <strain evidence="3 4">CECT 7680</strain>
    </source>
</reference>
<dbReference type="AlphaFoldDB" id="A0A1Y5RNZ4"/>
<sequence length="83" mass="9353">MRRRLHDPDLPLGELMDSFPATIPVFLKHRMLCVGCMVSPFHTVIDACAEYGLEEESFRAELTEAVRGADPAPAPRDREDQAR</sequence>
<dbReference type="InterPro" id="IPR038062">
    <property type="entry name" value="ScdA-like_N_sf"/>
</dbReference>
<dbReference type="Proteomes" id="UP000193409">
    <property type="component" value="Unassembled WGS sequence"/>
</dbReference>
<feature type="domain" description="DUF1858" evidence="2">
    <location>
        <begin position="7"/>
        <end position="58"/>
    </location>
</feature>
<dbReference type="InterPro" id="IPR023883">
    <property type="entry name" value="CHP03980_redox-disulphide"/>
</dbReference>
<dbReference type="SUPFAM" id="SSF140683">
    <property type="entry name" value="SP0561-like"/>
    <property type="match status" value="1"/>
</dbReference>
<gene>
    <name evidence="3" type="ORF">PSA7680_00850</name>
</gene>
<dbReference type="PANTHER" id="PTHR39341">
    <property type="entry name" value="BSL7085 PROTEIN"/>
    <property type="match status" value="1"/>
</dbReference>
<dbReference type="RefSeq" id="WP_085867524.1">
    <property type="nucleotide sequence ID" value="NZ_FWFQ01000004.1"/>
</dbReference>
<keyword evidence="4" id="KW-1185">Reference proteome</keyword>
<evidence type="ECO:0000313" key="3">
    <source>
        <dbReference type="EMBL" id="SLN21982.1"/>
    </source>
</evidence>
<evidence type="ECO:0000259" key="2">
    <source>
        <dbReference type="Pfam" id="PF08984"/>
    </source>
</evidence>
<feature type="region of interest" description="Disordered" evidence="1">
    <location>
        <begin position="64"/>
        <end position="83"/>
    </location>
</feature>
<dbReference type="NCBIfam" id="TIGR03980">
    <property type="entry name" value="prismane_assoc"/>
    <property type="match status" value="1"/>
</dbReference>
<organism evidence="3 4">
    <name type="scientific">Pseudoruegeria aquimaris</name>
    <dbReference type="NCBI Taxonomy" id="393663"/>
    <lineage>
        <taxon>Bacteria</taxon>
        <taxon>Pseudomonadati</taxon>
        <taxon>Pseudomonadota</taxon>
        <taxon>Alphaproteobacteria</taxon>
        <taxon>Rhodobacterales</taxon>
        <taxon>Roseobacteraceae</taxon>
        <taxon>Pseudoruegeria</taxon>
    </lineage>
</organism>
<dbReference type="Gene3D" id="1.10.3910.10">
    <property type="entry name" value="SP0561-like"/>
    <property type="match status" value="1"/>
</dbReference>
<dbReference type="PANTHER" id="PTHR39341:SF1">
    <property type="entry name" value="DUF1858 DOMAIN-CONTAINING PROTEIN"/>
    <property type="match status" value="1"/>
</dbReference>
<evidence type="ECO:0000256" key="1">
    <source>
        <dbReference type="SAM" id="MobiDB-lite"/>
    </source>
</evidence>
<dbReference type="OrthoDB" id="5397989at2"/>
<protein>
    <recommendedName>
        <fullName evidence="2">DUF1858 domain-containing protein</fullName>
    </recommendedName>
</protein>
<accession>A0A1Y5RNZ4</accession>
<evidence type="ECO:0000313" key="4">
    <source>
        <dbReference type="Proteomes" id="UP000193409"/>
    </source>
</evidence>
<name>A0A1Y5RNZ4_9RHOB</name>
<dbReference type="Pfam" id="PF08984">
    <property type="entry name" value="DUF1858"/>
    <property type="match status" value="1"/>
</dbReference>